<reference evidence="2 3" key="1">
    <citation type="submission" date="2024-10" db="EMBL/GenBank/DDBJ databases">
        <title>Aeromonas and Pseudomonas from the Cagarras Archipelago, Rio de Janeiro, Brazil.</title>
        <authorList>
            <person name="Canellas A.L.B."/>
            <person name="Laport M.S."/>
        </authorList>
    </citation>
    <scope>NUCLEOTIDE SEQUENCE [LARGE SCALE GENOMIC DNA]</scope>
    <source>
        <strain evidence="2 3">CPF-4</strain>
    </source>
</reference>
<proteinExistence type="predicted"/>
<evidence type="ECO:0000313" key="3">
    <source>
        <dbReference type="Proteomes" id="UP001609821"/>
    </source>
</evidence>
<dbReference type="EMBL" id="JBINXB010000002">
    <property type="protein sequence ID" value="MFH6564812.1"/>
    <property type="molecule type" value="Genomic_DNA"/>
</dbReference>
<dbReference type="InterPro" id="IPR039422">
    <property type="entry name" value="MarR/SlyA-like"/>
</dbReference>
<accession>A0ABW7LSW9</accession>
<dbReference type="InterPro" id="IPR000835">
    <property type="entry name" value="HTH_MarR-typ"/>
</dbReference>
<dbReference type="Gene3D" id="1.10.10.10">
    <property type="entry name" value="Winged helix-like DNA-binding domain superfamily/Winged helix DNA-binding domain"/>
    <property type="match status" value="1"/>
</dbReference>
<dbReference type="PANTHER" id="PTHR33164">
    <property type="entry name" value="TRANSCRIPTIONAL REGULATOR, MARR FAMILY"/>
    <property type="match status" value="1"/>
</dbReference>
<dbReference type="PANTHER" id="PTHR33164:SF43">
    <property type="entry name" value="HTH-TYPE TRANSCRIPTIONAL REPRESSOR YETL"/>
    <property type="match status" value="1"/>
</dbReference>
<dbReference type="RefSeq" id="WP_395246466.1">
    <property type="nucleotide sequence ID" value="NZ_JBINXA010000003.1"/>
</dbReference>
<dbReference type="Proteomes" id="UP001609821">
    <property type="component" value="Unassembled WGS sequence"/>
</dbReference>
<dbReference type="PROSITE" id="PS50995">
    <property type="entry name" value="HTH_MARR_2"/>
    <property type="match status" value="1"/>
</dbReference>
<sequence>MSANKDSVEKNWSGSAFAGPSESPGFRLWRDFLDWQRQLNARLKPLGLTQPQFAILAVSGWLTREGEQITQHGIASFTGMDRMHISQIISRLEKDGLIGKQTNPQDQRANLVSLSEEGHRRLCTAMPVVEAFDREFFLKHDSLMPVSESYVIPPSLA</sequence>
<organism evidence="2 3">
    <name type="scientific">Pseudomonas kulmbachensis</name>
    <dbReference type="NCBI Taxonomy" id="3043408"/>
    <lineage>
        <taxon>Bacteria</taxon>
        <taxon>Pseudomonadati</taxon>
        <taxon>Pseudomonadota</taxon>
        <taxon>Gammaproteobacteria</taxon>
        <taxon>Pseudomonadales</taxon>
        <taxon>Pseudomonadaceae</taxon>
        <taxon>Pseudomonas</taxon>
    </lineage>
</organism>
<protein>
    <submittedName>
        <fullName evidence="2">MarR family winged helix-turn-helix transcriptional regulator</fullName>
    </submittedName>
</protein>
<dbReference type="InterPro" id="IPR036390">
    <property type="entry name" value="WH_DNA-bd_sf"/>
</dbReference>
<evidence type="ECO:0000313" key="2">
    <source>
        <dbReference type="EMBL" id="MFH6564812.1"/>
    </source>
</evidence>
<comment type="caution">
    <text evidence="2">The sequence shown here is derived from an EMBL/GenBank/DDBJ whole genome shotgun (WGS) entry which is preliminary data.</text>
</comment>
<feature type="domain" description="HTH marR-type" evidence="1">
    <location>
        <begin position="1"/>
        <end position="157"/>
    </location>
</feature>
<dbReference type="InterPro" id="IPR036388">
    <property type="entry name" value="WH-like_DNA-bd_sf"/>
</dbReference>
<dbReference type="SUPFAM" id="SSF46785">
    <property type="entry name" value="Winged helix' DNA-binding domain"/>
    <property type="match status" value="1"/>
</dbReference>
<name>A0ABW7LSW9_9PSED</name>
<gene>
    <name evidence="2" type="ORF">ACHMWK_02240</name>
</gene>
<evidence type="ECO:0000259" key="1">
    <source>
        <dbReference type="PROSITE" id="PS50995"/>
    </source>
</evidence>
<keyword evidence="3" id="KW-1185">Reference proteome</keyword>
<dbReference type="Pfam" id="PF01047">
    <property type="entry name" value="MarR"/>
    <property type="match status" value="1"/>
</dbReference>
<dbReference type="SMART" id="SM00347">
    <property type="entry name" value="HTH_MARR"/>
    <property type="match status" value="1"/>
</dbReference>